<evidence type="ECO:0000256" key="2">
    <source>
        <dbReference type="SAM" id="MobiDB-lite"/>
    </source>
</evidence>
<reference evidence="4 5" key="1">
    <citation type="submission" date="2015-01" db="EMBL/GenBank/DDBJ databases">
        <title>The Genome Sequence of Exophiala oligosperma CBS72588.</title>
        <authorList>
            <consortium name="The Broad Institute Genomics Platform"/>
            <person name="Cuomo C."/>
            <person name="de Hoog S."/>
            <person name="Gorbushina A."/>
            <person name="Stielow B."/>
            <person name="Teixiera M."/>
            <person name="Abouelleil A."/>
            <person name="Chapman S.B."/>
            <person name="Priest M."/>
            <person name="Young S.K."/>
            <person name="Wortman J."/>
            <person name="Nusbaum C."/>
            <person name="Birren B."/>
        </authorList>
    </citation>
    <scope>NUCLEOTIDE SEQUENCE [LARGE SCALE GENOMIC DNA]</scope>
    <source>
        <strain evidence="4 5">CBS 72588</strain>
    </source>
</reference>
<dbReference type="OrthoDB" id="48036at2759"/>
<dbReference type="Pfam" id="PF09811">
    <property type="entry name" value="Yae1_N"/>
    <property type="match status" value="1"/>
</dbReference>
<evidence type="ECO:0000259" key="3">
    <source>
        <dbReference type="Pfam" id="PF09811"/>
    </source>
</evidence>
<protein>
    <recommendedName>
        <fullName evidence="3">Essential protein Yae1 N-terminal domain-containing protein</fullName>
    </recommendedName>
</protein>
<dbReference type="VEuPathDB" id="FungiDB:PV06_04837"/>
<comment type="similarity">
    <text evidence="1">Belongs to the LTO1 family.</text>
</comment>
<dbReference type="RefSeq" id="XP_016263985.1">
    <property type="nucleotide sequence ID" value="XM_016405779.1"/>
</dbReference>
<keyword evidence="5" id="KW-1185">Reference proteome</keyword>
<proteinExistence type="inferred from homology"/>
<dbReference type="Proteomes" id="UP000053342">
    <property type="component" value="Unassembled WGS sequence"/>
</dbReference>
<evidence type="ECO:0000256" key="1">
    <source>
        <dbReference type="ARBA" id="ARBA00038090"/>
    </source>
</evidence>
<dbReference type="EMBL" id="KN847335">
    <property type="protein sequence ID" value="KIW43769.1"/>
    <property type="molecule type" value="Genomic_DNA"/>
</dbReference>
<name>A0A0D2E7H0_9EURO</name>
<dbReference type="PANTHER" id="PTHR28532">
    <property type="entry name" value="GEO13458P1"/>
    <property type="match status" value="1"/>
</dbReference>
<dbReference type="GeneID" id="27356911"/>
<feature type="region of interest" description="Disordered" evidence="2">
    <location>
        <begin position="68"/>
        <end position="97"/>
    </location>
</feature>
<accession>A0A0D2E7H0</accession>
<dbReference type="PANTHER" id="PTHR28532:SF1">
    <property type="entry name" value="ORAL CANCER OVEREXPRESSED 1"/>
    <property type="match status" value="1"/>
</dbReference>
<dbReference type="HOGENOM" id="CLU_093235_1_0_1"/>
<dbReference type="InterPro" id="IPR052436">
    <property type="entry name" value="LTO1_adapter"/>
</dbReference>
<gene>
    <name evidence="4" type="ORF">PV06_04837</name>
</gene>
<feature type="domain" description="Essential protein Yae1 N-terminal" evidence="3">
    <location>
        <begin position="20"/>
        <end position="58"/>
    </location>
</feature>
<feature type="region of interest" description="Disordered" evidence="2">
    <location>
        <begin position="162"/>
        <end position="181"/>
    </location>
</feature>
<feature type="compositionally biased region" description="Polar residues" evidence="2">
    <location>
        <begin position="68"/>
        <end position="83"/>
    </location>
</feature>
<evidence type="ECO:0000313" key="5">
    <source>
        <dbReference type="Proteomes" id="UP000053342"/>
    </source>
</evidence>
<dbReference type="STRING" id="215243.A0A0D2E7H0"/>
<organism evidence="4 5">
    <name type="scientific">Exophiala oligosperma</name>
    <dbReference type="NCBI Taxonomy" id="215243"/>
    <lineage>
        <taxon>Eukaryota</taxon>
        <taxon>Fungi</taxon>
        <taxon>Dikarya</taxon>
        <taxon>Ascomycota</taxon>
        <taxon>Pezizomycotina</taxon>
        <taxon>Eurotiomycetes</taxon>
        <taxon>Chaetothyriomycetidae</taxon>
        <taxon>Chaetothyriales</taxon>
        <taxon>Herpotrichiellaceae</taxon>
        <taxon>Exophiala</taxon>
    </lineage>
</organism>
<evidence type="ECO:0000313" key="4">
    <source>
        <dbReference type="EMBL" id="KIW43769.1"/>
    </source>
</evidence>
<dbReference type="AlphaFoldDB" id="A0A0D2E7H0"/>
<dbReference type="InterPro" id="IPR019191">
    <property type="entry name" value="Essential_protein_Yae1_N"/>
</dbReference>
<sequence length="181" mass="19725">MASDPFDELLELENDYYKEGYDAGVADSRYVGMIEGKVFGIEKGYEKAIELGKLHGRALVWQSRFLQQPSGADSTPPISQQESMEAPRSGAAQKLDESVTALPRLSNTTRLRRHVDGLQYVTDGTTVARDNSDEAVTEFDDRVTKASAKAKVIANIVGESLNPATSTKTGIEDATGLQARR</sequence>